<dbReference type="AlphaFoldDB" id="F8FC22"/>
<reference evidence="2 3" key="2">
    <citation type="journal article" date="2013" name="Genome Announc.">
        <title>Genome Sequence of Growth-Improving Paenibacillus mucilaginosus Strain KNP414.</title>
        <authorList>
            <person name="Lu J.J."/>
            <person name="Wang J.F."/>
            <person name="Hu X.F."/>
        </authorList>
    </citation>
    <scope>NUCLEOTIDE SEQUENCE [LARGE SCALE GENOMIC DNA]</scope>
    <source>
        <strain evidence="2 3">KNP414</strain>
    </source>
</reference>
<dbReference type="KEGG" id="pms:KNP414_05899"/>
<dbReference type="EMBL" id="CP002869">
    <property type="protein sequence ID" value="AEI44423.1"/>
    <property type="molecule type" value="Genomic_DNA"/>
</dbReference>
<proteinExistence type="predicted"/>
<evidence type="ECO:0000313" key="2">
    <source>
        <dbReference type="EMBL" id="AEI44423.1"/>
    </source>
</evidence>
<protein>
    <submittedName>
        <fullName evidence="2">Uncharacterized protein</fullName>
    </submittedName>
</protein>
<dbReference type="HOGENOM" id="CLU_2539390_0_0_9"/>
<keyword evidence="1" id="KW-0812">Transmembrane</keyword>
<keyword evidence="1" id="KW-1133">Transmembrane helix</keyword>
<dbReference type="PATRIC" id="fig|1036673.3.peg.5487"/>
<organism evidence="2 3">
    <name type="scientific">Paenibacillus mucilaginosus (strain KNP414)</name>
    <dbReference type="NCBI Taxonomy" id="1036673"/>
    <lineage>
        <taxon>Bacteria</taxon>
        <taxon>Bacillati</taxon>
        <taxon>Bacillota</taxon>
        <taxon>Bacilli</taxon>
        <taxon>Bacillales</taxon>
        <taxon>Paenibacillaceae</taxon>
        <taxon>Paenibacillus</taxon>
    </lineage>
</organism>
<evidence type="ECO:0000256" key="1">
    <source>
        <dbReference type="SAM" id="Phobius"/>
    </source>
</evidence>
<feature type="transmembrane region" description="Helical" evidence="1">
    <location>
        <begin position="53"/>
        <end position="76"/>
    </location>
</feature>
<accession>F8FC22</accession>
<dbReference type="RefSeq" id="WP_013919575.1">
    <property type="nucleotide sequence ID" value="NC_015690.1"/>
</dbReference>
<sequence>MRVLKIIGFSLVCAALLFLFAMIEDLVKYLFSLGALYIGIQFFKRNEERGPRIAFVLTTILFYFIYTVFYAVYLAATGQGIPA</sequence>
<keyword evidence="1" id="KW-0472">Membrane</keyword>
<gene>
    <name evidence="2" type="ordered locus">KNP414_05899</name>
</gene>
<reference evidence="3" key="1">
    <citation type="submission" date="2011-06" db="EMBL/GenBank/DDBJ databases">
        <title>Complete genome sequence of Paenibacillus mucilaginosus KNP414.</title>
        <authorList>
            <person name="Wang J."/>
            <person name="Hu S."/>
            <person name="Hu X."/>
            <person name="Zhang B."/>
            <person name="Dong D."/>
            <person name="Zhang S."/>
            <person name="Zhao K."/>
            <person name="Wu D."/>
        </authorList>
    </citation>
    <scope>NUCLEOTIDE SEQUENCE [LARGE SCALE GENOMIC DNA]</scope>
    <source>
        <strain evidence="3">KNP414</strain>
    </source>
</reference>
<evidence type="ECO:0000313" key="3">
    <source>
        <dbReference type="Proteomes" id="UP000006620"/>
    </source>
</evidence>
<name>F8FC22_PAEMK</name>
<feature type="transmembrane region" description="Helical" evidence="1">
    <location>
        <begin position="6"/>
        <end position="23"/>
    </location>
</feature>
<dbReference type="Proteomes" id="UP000006620">
    <property type="component" value="Chromosome"/>
</dbReference>